<keyword evidence="2" id="KW-1133">Transmembrane helix</keyword>
<dbReference type="EMBL" id="VAUV01000020">
    <property type="protein sequence ID" value="TLD68742.1"/>
    <property type="molecule type" value="Genomic_DNA"/>
</dbReference>
<feature type="transmembrane region" description="Helical" evidence="2">
    <location>
        <begin position="175"/>
        <end position="196"/>
    </location>
</feature>
<accession>A0A5R8K8T8</accession>
<evidence type="ECO:0000256" key="1">
    <source>
        <dbReference type="SAM" id="MobiDB-lite"/>
    </source>
</evidence>
<dbReference type="PROSITE" id="PS50006">
    <property type="entry name" value="FHA_DOMAIN"/>
    <property type="match status" value="1"/>
</dbReference>
<dbReference type="Gene3D" id="2.60.200.20">
    <property type="match status" value="1"/>
</dbReference>
<evidence type="ECO:0000259" key="3">
    <source>
        <dbReference type="PROSITE" id="PS50006"/>
    </source>
</evidence>
<dbReference type="SUPFAM" id="SSF49879">
    <property type="entry name" value="SMAD/FHA domain"/>
    <property type="match status" value="1"/>
</dbReference>
<dbReference type="InterPro" id="IPR000253">
    <property type="entry name" value="FHA_dom"/>
</dbReference>
<dbReference type="Pfam" id="PF00498">
    <property type="entry name" value="FHA"/>
    <property type="match status" value="1"/>
</dbReference>
<comment type="caution">
    <text evidence="4">The sequence shown here is derived from an EMBL/GenBank/DDBJ whole genome shotgun (WGS) entry which is preliminary data.</text>
</comment>
<feature type="compositionally biased region" description="Low complexity" evidence="1">
    <location>
        <begin position="96"/>
        <end position="112"/>
    </location>
</feature>
<reference evidence="4 5" key="1">
    <citation type="submission" date="2019-05" db="EMBL/GenBank/DDBJ databases">
        <title>Verrucobacter flavum gen. nov., sp. nov. a new member of the family Verrucomicrobiaceae.</title>
        <authorList>
            <person name="Szuroczki S."/>
            <person name="Abbaszade G."/>
            <person name="Szabo A."/>
            <person name="Felfoldi T."/>
            <person name="Schumann P."/>
            <person name="Boka K."/>
            <person name="Keki Z."/>
            <person name="Toumi M."/>
            <person name="Toth E."/>
        </authorList>
    </citation>
    <scope>NUCLEOTIDE SEQUENCE [LARGE SCALE GENOMIC DNA]</scope>
    <source>
        <strain evidence="4 5">MG-N-17</strain>
    </source>
</reference>
<sequence>MPKIRINTTDGSTLEFELEAERYRIGRAQDNDLVVPDGSVSSYHGEIFVTPNGIDFHDLGSTNGTHVNGQRVEKASLSHGEEFRIGSCPVVYEGDAPASAPASADEGSAPAPTSIYEDDASEPDFSNESAGSGWEPATVTNSAAAITGLGATPCPAHMRQGFGPKAKKKQAGSGLMILGILGIVSCIAGVVMILQMGS</sequence>
<feature type="domain" description="FHA" evidence="3">
    <location>
        <begin position="23"/>
        <end position="72"/>
    </location>
</feature>
<dbReference type="PANTHER" id="PTHR23308">
    <property type="entry name" value="NUCLEAR INHIBITOR OF PROTEIN PHOSPHATASE-1"/>
    <property type="match status" value="1"/>
</dbReference>
<keyword evidence="2" id="KW-0472">Membrane</keyword>
<evidence type="ECO:0000313" key="5">
    <source>
        <dbReference type="Proteomes" id="UP000306196"/>
    </source>
</evidence>
<gene>
    <name evidence="4" type="ORF">FEM03_21415</name>
</gene>
<name>A0A5R8K8T8_9BACT</name>
<dbReference type="AlphaFoldDB" id="A0A5R8K8T8"/>
<dbReference type="InterPro" id="IPR008984">
    <property type="entry name" value="SMAD_FHA_dom_sf"/>
</dbReference>
<dbReference type="Proteomes" id="UP000306196">
    <property type="component" value="Unassembled WGS sequence"/>
</dbReference>
<dbReference type="RefSeq" id="WP_138088353.1">
    <property type="nucleotide sequence ID" value="NZ_VAUV01000020.1"/>
</dbReference>
<feature type="region of interest" description="Disordered" evidence="1">
    <location>
        <begin position="96"/>
        <end position="135"/>
    </location>
</feature>
<protein>
    <submittedName>
        <fullName evidence="4">FHA domain-containing protein</fullName>
    </submittedName>
</protein>
<evidence type="ECO:0000313" key="4">
    <source>
        <dbReference type="EMBL" id="TLD68742.1"/>
    </source>
</evidence>
<keyword evidence="2" id="KW-0812">Transmembrane</keyword>
<dbReference type="InterPro" id="IPR050923">
    <property type="entry name" value="Cell_Proc_Reg/RNA_Proc"/>
</dbReference>
<organism evidence="4 5">
    <name type="scientific">Phragmitibacter flavus</name>
    <dbReference type="NCBI Taxonomy" id="2576071"/>
    <lineage>
        <taxon>Bacteria</taxon>
        <taxon>Pseudomonadati</taxon>
        <taxon>Verrucomicrobiota</taxon>
        <taxon>Verrucomicrobiia</taxon>
        <taxon>Verrucomicrobiales</taxon>
        <taxon>Verrucomicrobiaceae</taxon>
        <taxon>Phragmitibacter</taxon>
    </lineage>
</organism>
<dbReference type="SMART" id="SM00240">
    <property type="entry name" value="FHA"/>
    <property type="match status" value="1"/>
</dbReference>
<dbReference type="OrthoDB" id="200290at2"/>
<evidence type="ECO:0000256" key="2">
    <source>
        <dbReference type="SAM" id="Phobius"/>
    </source>
</evidence>
<keyword evidence="5" id="KW-1185">Reference proteome</keyword>
<proteinExistence type="predicted"/>